<keyword evidence="1" id="KW-1133">Transmembrane helix</keyword>
<proteinExistence type="predicted"/>
<comment type="caution">
    <text evidence="2">The sequence shown here is derived from an EMBL/GenBank/DDBJ whole genome shotgun (WGS) entry which is preliminary data.</text>
</comment>
<dbReference type="SUPFAM" id="SSF88659">
    <property type="entry name" value="Sigma3 and sigma4 domains of RNA polymerase sigma factors"/>
    <property type="match status" value="1"/>
</dbReference>
<keyword evidence="1" id="KW-0472">Membrane</keyword>
<keyword evidence="3" id="KW-1185">Reference proteome</keyword>
<sequence length="206" mass="21940">MTVAALAVIVAGWMLSDGLGLLLTGLGIGVFVLAVLIPAIREVEFGLPPGTKVSAALQDRREELQMAFESQQEDLERCAHLLCTDPAKASDMVERAWERAAAAWRGPVTPEILTYTLCLLVRFIGSPDRLEDYKEAITDDPARAPVLSTLAALDPTARTVVVLHEVANLSVGQIARITDSPSAQVVAALDRFQLSAGGPSPDSITP</sequence>
<dbReference type="EMBL" id="JAKLTQ010000023">
    <property type="protein sequence ID" value="MCG2624339.1"/>
    <property type="molecule type" value="Genomic_DNA"/>
</dbReference>
<evidence type="ECO:0000313" key="2">
    <source>
        <dbReference type="EMBL" id="MCG2624339.1"/>
    </source>
</evidence>
<gene>
    <name evidence="2" type="ORF">LVY72_20825</name>
</gene>
<name>A0ABS9LCD7_9MICC</name>
<feature type="transmembrane region" description="Helical" evidence="1">
    <location>
        <begin position="20"/>
        <end position="40"/>
    </location>
</feature>
<accession>A0ABS9LCD7</accession>
<dbReference type="RefSeq" id="WP_237826115.1">
    <property type="nucleotide sequence ID" value="NZ_JAKLTQ010000023.1"/>
</dbReference>
<dbReference type="Proteomes" id="UP001165368">
    <property type="component" value="Unassembled WGS sequence"/>
</dbReference>
<evidence type="ECO:0000256" key="1">
    <source>
        <dbReference type="SAM" id="Phobius"/>
    </source>
</evidence>
<dbReference type="Gene3D" id="1.20.140.160">
    <property type="match status" value="1"/>
</dbReference>
<reference evidence="2" key="1">
    <citation type="submission" date="2022-01" db="EMBL/GenBank/DDBJ databases">
        <authorList>
            <person name="Jo J.-H."/>
            <person name="Im W.-T."/>
        </authorList>
    </citation>
    <scope>NUCLEOTIDE SEQUENCE</scope>
    <source>
        <strain evidence="2">I2-34</strain>
    </source>
</reference>
<dbReference type="InterPro" id="IPR013324">
    <property type="entry name" value="RNA_pol_sigma_r3/r4-like"/>
</dbReference>
<keyword evidence="1" id="KW-0812">Transmembrane</keyword>
<protein>
    <submittedName>
        <fullName evidence="2">Uncharacterized protein</fullName>
    </submittedName>
</protein>
<evidence type="ECO:0000313" key="3">
    <source>
        <dbReference type="Proteomes" id="UP001165368"/>
    </source>
</evidence>
<organism evidence="2 3">
    <name type="scientific">Arthrobacter hankyongi</name>
    <dbReference type="NCBI Taxonomy" id="2904801"/>
    <lineage>
        <taxon>Bacteria</taxon>
        <taxon>Bacillati</taxon>
        <taxon>Actinomycetota</taxon>
        <taxon>Actinomycetes</taxon>
        <taxon>Micrococcales</taxon>
        <taxon>Micrococcaceae</taxon>
        <taxon>Arthrobacter</taxon>
    </lineage>
</organism>